<name>A0ABV8A764_9DEIO</name>
<keyword evidence="2" id="KW-0472">Membrane</keyword>
<keyword evidence="4" id="KW-1185">Reference proteome</keyword>
<evidence type="ECO:0000256" key="1">
    <source>
        <dbReference type="SAM" id="MobiDB-lite"/>
    </source>
</evidence>
<dbReference type="Proteomes" id="UP001595748">
    <property type="component" value="Unassembled WGS sequence"/>
</dbReference>
<proteinExistence type="predicted"/>
<feature type="region of interest" description="Disordered" evidence="1">
    <location>
        <begin position="205"/>
        <end position="231"/>
    </location>
</feature>
<accession>A0ABV8A764</accession>
<comment type="caution">
    <text evidence="3">The sequence shown here is derived from an EMBL/GenBank/DDBJ whole genome shotgun (WGS) entry which is preliminary data.</text>
</comment>
<feature type="transmembrane region" description="Helical" evidence="2">
    <location>
        <begin position="6"/>
        <end position="28"/>
    </location>
</feature>
<keyword evidence="2" id="KW-1133">Transmembrane helix</keyword>
<evidence type="ECO:0000256" key="2">
    <source>
        <dbReference type="SAM" id="Phobius"/>
    </source>
</evidence>
<protein>
    <submittedName>
        <fullName evidence="3">ZIP family metal transporter</fullName>
    </submittedName>
</protein>
<evidence type="ECO:0000313" key="3">
    <source>
        <dbReference type="EMBL" id="MFC3860095.1"/>
    </source>
</evidence>
<gene>
    <name evidence="3" type="ORF">ACFOPQ_04870</name>
</gene>
<dbReference type="EMBL" id="JBHRZF010000044">
    <property type="protein sequence ID" value="MFC3860095.1"/>
    <property type="molecule type" value="Genomic_DNA"/>
</dbReference>
<feature type="transmembrane region" description="Helical" evidence="2">
    <location>
        <begin position="85"/>
        <end position="108"/>
    </location>
</feature>
<evidence type="ECO:0000313" key="4">
    <source>
        <dbReference type="Proteomes" id="UP001595748"/>
    </source>
</evidence>
<reference evidence="4" key="1">
    <citation type="journal article" date="2019" name="Int. J. Syst. Evol. Microbiol.">
        <title>The Global Catalogue of Microorganisms (GCM) 10K type strain sequencing project: providing services to taxonomists for standard genome sequencing and annotation.</title>
        <authorList>
            <consortium name="The Broad Institute Genomics Platform"/>
            <consortium name="The Broad Institute Genome Sequencing Center for Infectious Disease"/>
            <person name="Wu L."/>
            <person name="Ma J."/>
        </authorList>
    </citation>
    <scope>NUCLEOTIDE SEQUENCE [LARGE SCALE GENOMIC DNA]</scope>
    <source>
        <strain evidence="4">CCTCC AB 2013263</strain>
    </source>
</reference>
<feature type="transmembrane region" description="Helical" evidence="2">
    <location>
        <begin position="120"/>
        <end position="140"/>
    </location>
</feature>
<feature type="transmembrane region" description="Helical" evidence="2">
    <location>
        <begin position="58"/>
        <end position="79"/>
    </location>
</feature>
<organism evidence="3 4">
    <name type="scientific">Deinococcus antarcticus</name>
    <dbReference type="NCBI Taxonomy" id="1298767"/>
    <lineage>
        <taxon>Bacteria</taxon>
        <taxon>Thermotogati</taxon>
        <taxon>Deinococcota</taxon>
        <taxon>Deinococci</taxon>
        <taxon>Deinococcales</taxon>
        <taxon>Deinococcaceae</taxon>
        <taxon>Deinococcus</taxon>
    </lineage>
</organism>
<sequence length="231" mass="23889">MSASLGQILALTSIPVASTILGGVLTSIRKPSDGLRSMVQRFADNLEKRSEGNDENKSGLLAAVAIDCLLDGLLIGVGFSADARIGLLLVMAMTLEMGFLGVSVASSLGEAGWPRQRNMLTVAGLALLVIVGAFIGGTLLSGLNGFPLAVMLSFGAAALLFLVTEELLIEAHEVEQTPFITAAFFAGFLALYVIGILSEGQAAAAEKTGGRSPEPPVQVQVLQPRPSAPQV</sequence>
<feature type="transmembrane region" description="Helical" evidence="2">
    <location>
        <begin position="176"/>
        <end position="197"/>
    </location>
</feature>
<keyword evidence="2" id="KW-0812">Transmembrane</keyword>
<dbReference type="RefSeq" id="WP_380076245.1">
    <property type="nucleotide sequence ID" value="NZ_JBHRZF010000044.1"/>
</dbReference>
<feature type="transmembrane region" description="Helical" evidence="2">
    <location>
        <begin position="146"/>
        <end position="164"/>
    </location>
</feature>